<accession>A0A943UXW1</accession>
<protein>
    <submittedName>
        <fullName evidence="2">Ferric reductase-like transmembrane domain-containing protein</fullName>
    </submittedName>
</protein>
<evidence type="ECO:0000256" key="1">
    <source>
        <dbReference type="SAM" id="Phobius"/>
    </source>
</evidence>
<proteinExistence type="predicted"/>
<dbReference type="EMBL" id="JAGZSV010000113">
    <property type="protein sequence ID" value="MBS6941094.1"/>
    <property type="molecule type" value="Genomic_DNA"/>
</dbReference>
<feature type="transmembrane region" description="Helical" evidence="1">
    <location>
        <begin position="54"/>
        <end position="75"/>
    </location>
</feature>
<evidence type="ECO:0000313" key="3">
    <source>
        <dbReference type="Proteomes" id="UP000727506"/>
    </source>
</evidence>
<dbReference type="Proteomes" id="UP000727506">
    <property type="component" value="Unassembled WGS sequence"/>
</dbReference>
<organism evidence="2 3">
    <name type="scientific">Slackia piriformis</name>
    <dbReference type="NCBI Taxonomy" id="626934"/>
    <lineage>
        <taxon>Bacteria</taxon>
        <taxon>Bacillati</taxon>
        <taxon>Actinomycetota</taxon>
        <taxon>Coriobacteriia</taxon>
        <taxon>Eggerthellales</taxon>
        <taxon>Eggerthellaceae</taxon>
        <taxon>Slackia</taxon>
    </lineage>
</organism>
<keyword evidence="1 2" id="KW-0812">Transmembrane</keyword>
<feature type="transmembrane region" description="Helical" evidence="1">
    <location>
        <begin position="128"/>
        <end position="147"/>
    </location>
</feature>
<evidence type="ECO:0000313" key="2">
    <source>
        <dbReference type="EMBL" id="MBS6941094.1"/>
    </source>
</evidence>
<reference evidence="2" key="1">
    <citation type="submission" date="2021-02" db="EMBL/GenBank/DDBJ databases">
        <title>Infant gut strain persistence is associated with maternal origin, phylogeny, and functional potential including surface adhesion and iron acquisition.</title>
        <authorList>
            <person name="Lou Y.C."/>
        </authorList>
    </citation>
    <scope>NUCLEOTIDE SEQUENCE</scope>
    <source>
        <strain evidence="2">L2_039_000G1_dasL2_039_000G1_concoct_11</strain>
    </source>
</reference>
<dbReference type="AlphaFoldDB" id="A0A943UXW1"/>
<keyword evidence="1" id="KW-1133">Transmembrane helix</keyword>
<keyword evidence="1" id="KW-0472">Membrane</keyword>
<comment type="caution">
    <text evidence="2">The sequence shown here is derived from an EMBL/GenBank/DDBJ whole genome shotgun (WGS) entry which is preliminary data.</text>
</comment>
<feature type="transmembrane region" description="Helical" evidence="1">
    <location>
        <begin position="167"/>
        <end position="200"/>
    </location>
</feature>
<name>A0A943UXW1_9ACTN</name>
<sequence>MSLAVSALCALALVGPLARSLKRYPCMWYAAAVVLAAAAAVSALAGFSTPVLDVVFAPVRSGALSFALLCAVMFTGVFRPGSAPRVRLMQIRRPLAIAACIVACGHVAFAALSMLVPYPPDARGLSQAALCAFLVICCVVLGVTSPVRVVESMRQSVWRKIHMLSYPFYPALCLHAALLSKGFSAVEAGAYAACGIVYVVSRLRRFKKDGGFSRR</sequence>
<feature type="transmembrane region" description="Helical" evidence="1">
    <location>
        <begin position="95"/>
        <end position="116"/>
    </location>
</feature>
<feature type="transmembrane region" description="Helical" evidence="1">
    <location>
        <begin position="28"/>
        <end position="47"/>
    </location>
</feature>
<gene>
    <name evidence="2" type="ORF">KH142_06405</name>
</gene>